<comment type="caution">
    <text evidence="2">The sequence shown here is derived from an EMBL/GenBank/DDBJ whole genome shotgun (WGS) entry which is preliminary data.</text>
</comment>
<dbReference type="EMBL" id="JAEVHI010000005">
    <property type="protein sequence ID" value="KAG5291104.1"/>
    <property type="molecule type" value="Genomic_DNA"/>
</dbReference>
<evidence type="ECO:0000313" key="3">
    <source>
        <dbReference type="Proteomes" id="UP000670092"/>
    </source>
</evidence>
<dbReference type="Proteomes" id="UP000670092">
    <property type="component" value="Unassembled WGS sequence"/>
</dbReference>
<sequence>MYDSDLWNTQIKERNNSAHKSRKSSPPFSFFSASQLIMRLHVIAYVIIKWKQTKQTFKLTYYHHILL</sequence>
<gene>
    <name evidence="2" type="ORF">I7I52_08325</name>
</gene>
<evidence type="ECO:0000313" key="2">
    <source>
        <dbReference type="EMBL" id="KAG5291104.1"/>
    </source>
</evidence>
<proteinExistence type="predicted"/>
<dbReference type="OrthoDB" id="392571at2759"/>
<protein>
    <submittedName>
        <fullName evidence="2">Uncharacterized protein</fullName>
    </submittedName>
</protein>
<keyword evidence="1" id="KW-0472">Membrane</keyword>
<organism evidence="2 3">
    <name type="scientific">Ajellomyces capsulatus</name>
    <name type="common">Darling's disease fungus</name>
    <name type="synonym">Histoplasma capsulatum</name>
    <dbReference type="NCBI Taxonomy" id="5037"/>
    <lineage>
        <taxon>Eukaryota</taxon>
        <taxon>Fungi</taxon>
        <taxon>Dikarya</taxon>
        <taxon>Ascomycota</taxon>
        <taxon>Pezizomycotina</taxon>
        <taxon>Eurotiomycetes</taxon>
        <taxon>Eurotiomycetidae</taxon>
        <taxon>Onygenales</taxon>
        <taxon>Ajellomycetaceae</taxon>
        <taxon>Histoplasma</taxon>
    </lineage>
</organism>
<dbReference type="AlphaFoldDB" id="A0A8H7YK93"/>
<evidence type="ECO:0000256" key="1">
    <source>
        <dbReference type="SAM" id="Phobius"/>
    </source>
</evidence>
<name>A0A8H7YK93_AJECA</name>
<keyword evidence="1" id="KW-1133">Transmembrane helix</keyword>
<dbReference type="VEuPathDB" id="FungiDB:I7I52_08325"/>
<feature type="transmembrane region" description="Helical" evidence="1">
    <location>
        <begin position="28"/>
        <end position="48"/>
    </location>
</feature>
<accession>A0A8H7YK93</accession>
<reference evidence="2 3" key="1">
    <citation type="submission" date="2021-01" db="EMBL/GenBank/DDBJ databases">
        <title>Chromosome-level genome assembly of a human fungal pathogen reveals clustering of transcriptionally co-regulated genes.</title>
        <authorList>
            <person name="Voorhies M."/>
            <person name="Cohen S."/>
            <person name="Shea T.P."/>
            <person name="Petrus S."/>
            <person name="Munoz J.F."/>
            <person name="Poplawski S."/>
            <person name="Goldman W.E."/>
            <person name="Michael T."/>
            <person name="Cuomo C.A."/>
            <person name="Sil A."/>
            <person name="Beyhan S."/>
        </authorList>
    </citation>
    <scope>NUCLEOTIDE SEQUENCE [LARGE SCALE GENOMIC DNA]</scope>
    <source>
        <strain evidence="2 3">G184AR</strain>
    </source>
</reference>
<keyword evidence="1" id="KW-0812">Transmembrane</keyword>